<keyword evidence="3" id="KW-0378">Hydrolase</keyword>
<proteinExistence type="predicted"/>
<evidence type="ECO:0000313" key="4">
    <source>
        <dbReference type="Proteomes" id="UP000029738"/>
    </source>
</evidence>
<dbReference type="PRINTS" id="PR00111">
    <property type="entry name" value="ABHYDROLASE"/>
</dbReference>
<feature type="domain" description="AB hydrolase-1" evidence="1">
    <location>
        <begin position="27"/>
        <end position="247"/>
    </location>
</feature>
<reference evidence="2" key="2">
    <citation type="submission" date="2019-11" db="EMBL/GenBank/DDBJ databases">
        <title>Improved Assembly of Tolypothrix boutellei genome.</title>
        <authorList>
            <person name="Sarangi A.N."/>
            <person name="Mukherjee M."/>
            <person name="Ghosh S."/>
            <person name="Singh D."/>
            <person name="Das A."/>
            <person name="Kant S."/>
            <person name="Prusty A."/>
            <person name="Tripathy S."/>
        </authorList>
    </citation>
    <scope>NUCLEOTIDE SEQUENCE</scope>
    <source>
        <strain evidence="2">VB521301</strain>
    </source>
</reference>
<evidence type="ECO:0000313" key="2">
    <source>
        <dbReference type="EMBL" id="KAF3888809.1"/>
    </source>
</evidence>
<gene>
    <name evidence="3" type="ORF">DA73_0242450</name>
    <name evidence="2" type="ORF">DA73_0400027490</name>
</gene>
<comment type="caution">
    <text evidence="3">The sequence shown here is derived from an EMBL/GenBank/DDBJ whole genome shotgun (WGS) entry which is preliminary data.</text>
</comment>
<dbReference type="InterPro" id="IPR050266">
    <property type="entry name" value="AB_hydrolase_sf"/>
</dbReference>
<evidence type="ECO:0000313" key="3">
    <source>
        <dbReference type="EMBL" id="KIE07688.1"/>
    </source>
</evidence>
<dbReference type="InterPro" id="IPR000073">
    <property type="entry name" value="AB_hydrolase_1"/>
</dbReference>
<dbReference type="GO" id="GO:0016787">
    <property type="term" value="F:hydrolase activity"/>
    <property type="evidence" value="ECO:0007669"/>
    <property type="project" value="UniProtKB-KW"/>
</dbReference>
<dbReference type="OrthoDB" id="9808398at2"/>
<dbReference type="AlphaFoldDB" id="A0A0C1QV69"/>
<dbReference type="InterPro" id="IPR029058">
    <property type="entry name" value="AB_hydrolase_fold"/>
</dbReference>
<dbReference type="STRING" id="1479485.DA73_0242450"/>
<accession>A0A0C1QV69</accession>
<dbReference type="Gene3D" id="3.40.50.1820">
    <property type="entry name" value="alpha/beta hydrolase"/>
    <property type="match status" value="1"/>
</dbReference>
<dbReference type="EMBL" id="JHEG04000001">
    <property type="protein sequence ID" value="KAF3888809.1"/>
    <property type="molecule type" value="Genomic_DNA"/>
</dbReference>
<dbReference type="EMBL" id="JHEG02000059">
    <property type="protein sequence ID" value="KIE07688.1"/>
    <property type="molecule type" value="Genomic_DNA"/>
</dbReference>
<dbReference type="Proteomes" id="UP000029738">
    <property type="component" value="Unassembled WGS sequence"/>
</dbReference>
<organism evidence="3">
    <name type="scientific">Tolypothrix bouteillei VB521301</name>
    <dbReference type="NCBI Taxonomy" id="1479485"/>
    <lineage>
        <taxon>Bacteria</taxon>
        <taxon>Bacillati</taxon>
        <taxon>Cyanobacteriota</taxon>
        <taxon>Cyanophyceae</taxon>
        <taxon>Nostocales</taxon>
        <taxon>Tolypothrichaceae</taxon>
        <taxon>Tolypothrix</taxon>
    </lineage>
</organism>
<sequence>MDSLFRNSRRKLSQGLLFWREIGTGIPVVFLHGSWNDSSQWVSLMELLSSHFHCFAPDLFGFGESERPNIHHSIDLHVECLAEFLQALKLERVYLVGHSLGSWIAASYSLKYPEQVCGLVLISPEGIAIEGQKKRLQLMRRIIKFPLTLFQILRVLRPITKIFGWDDQIERDWKLRQAMLNYPTACELLFERQEPEIKAELLQEQLSSILAPVLILEGGKDSKEFLDMSRACAQYLPQAELKAIAHGANDLPESCAGVVAGDIRDFIKLTVSTDQ</sequence>
<evidence type="ECO:0000259" key="1">
    <source>
        <dbReference type="Pfam" id="PF00561"/>
    </source>
</evidence>
<dbReference type="RefSeq" id="WP_038082976.1">
    <property type="nucleotide sequence ID" value="NZ_JHEG04000001.1"/>
</dbReference>
<keyword evidence="4" id="KW-1185">Reference proteome</keyword>
<name>A0A0C1QV69_9CYAN</name>
<dbReference type="SUPFAM" id="SSF53474">
    <property type="entry name" value="alpha/beta-Hydrolases"/>
    <property type="match status" value="1"/>
</dbReference>
<reference evidence="3" key="1">
    <citation type="journal article" date="2015" name="Genome Announc.">
        <title>Draft Genome Sequence of Tolypothrix boutellei Strain VB521301.</title>
        <authorList>
            <person name="Chandrababunaidu M.M."/>
            <person name="Singh D."/>
            <person name="Sen D."/>
            <person name="Bhan S."/>
            <person name="Das S."/>
            <person name="Gupta A."/>
            <person name="Adhikary S.P."/>
            <person name="Tripathy S."/>
        </authorList>
    </citation>
    <scope>NUCLEOTIDE SEQUENCE</scope>
    <source>
        <strain evidence="3">VB521301</strain>
    </source>
</reference>
<protein>
    <submittedName>
        <fullName evidence="3">Alpha/beta hydrolase</fullName>
    </submittedName>
</protein>
<dbReference type="Pfam" id="PF00561">
    <property type="entry name" value="Abhydrolase_1"/>
    <property type="match status" value="1"/>
</dbReference>
<dbReference type="PANTHER" id="PTHR43798">
    <property type="entry name" value="MONOACYLGLYCEROL LIPASE"/>
    <property type="match status" value="1"/>
</dbReference>